<evidence type="ECO:0000313" key="1">
    <source>
        <dbReference type="EMBL" id="BAE52465.1"/>
    </source>
</evidence>
<accession>Q2W110</accession>
<evidence type="ECO:0000313" key="2">
    <source>
        <dbReference type="Proteomes" id="UP000007058"/>
    </source>
</evidence>
<keyword evidence="2" id="KW-1185">Reference proteome</keyword>
<dbReference type="STRING" id="342108.amb3661"/>
<dbReference type="KEGG" id="mag:amb3661"/>
<dbReference type="AlphaFoldDB" id="Q2W110"/>
<organism evidence="1 2">
    <name type="scientific">Paramagnetospirillum magneticum (strain ATCC 700264 / AMB-1)</name>
    <name type="common">Magnetospirillum magneticum</name>
    <dbReference type="NCBI Taxonomy" id="342108"/>
    <lineage>
        <taxon>Bacteria</taxon>
        <taxon>Pseudomonadati</taxon>
        <taxon>Pseudomonadota</taxon>
        <taxon>Alphaproteobacteria</taxon>
        <taxon>Rhodospirillales</taxon>
        <taxon>Magnetospirillaceae</taxon>
        <taxon>Paramagnetospirillum</taxon>
    </lineage>
</organism>
<dbReference type="Proteomes" id="UP000007058">
    <property type="component" value="Chromosome"/>
</dbReference>
<protein>
    <submittedName>
        <fullName evidence="1">Uncharacterized protein</fullName>
    </submittedName>
</protein>
<gene>
    <name evidence="1" type="ordered locus">amb3661</name>
</gene>
<name>Q2W110_PARM1</name>
<dbReference type="EMBL" id="AP007255">
    <property type="protein sequence ID" value="BAE52465.1"/>
    <property type="molecule type" value="Genomic_DNA"/>
</dbReference>
<dbReference type="HOGENOM" id="CLU_2479656_0_0_5"/>
<proteinExistence type="predicted"/>
<reference evidence="1 2" key="1">
    <citation type="journal article" date="2005" name="DNA Res.">
        <title>Complete genome sequence of the facultative anaerobic magnetotactic bacterium Magnetospirillum sp. strain AMB-1.</title>
        <authorList>
            <person name="Matsunaga T."/>
            <person name="Okamura Y."/>
            <person name="Fukuda Y."/>
            <person name="Wahyudi A.T."/>
            <person name="Murase Y."/>
            <person name="Takeyama H."/>
        </authorList>
    </citation>
    <scope>NUCLEOTIDE SEQUENCE [LARGE SCALE GENOMIC DNA]</scope>
    <source>
        <strain evidence="2">ATCC 700264 / AMB-1</strain>
    </source>
</reference>
<sequence>MGMAQSIPIPAPETDMIDRQTVADVVSRSNGSGDTPIMACKAASGAVKELAYCHRDHCFFVKVGGRERIRSDTLEVILPFFSSALPE</sequence>